<keyword evidence="1" id="KW-0732">Signal</keyword>
<organism evidence="2 3">
    <name type="scientific">Pontibacter ummariensis</name>
    <dbReference type="NCBI Taxonomy" id="1610492"/>
    <lineage>
        <taxon>Bacteria</taxon>
        <taxon>Pseudomonadati</taxon>
        <taxon>Bacteroidota</taxon>
        <taxon>Cytophagia</taxon>
        <taxon>Cytophagales</taxon>
        <taxon>Hymenobacteraceae</taxon>
        <taxon>Pontibacter</taxon>
    </lineage>
</organism>
<name>A0A239DPZ0_9BACT</name>
<feature type="chain" id="PRO_5012692413" evidence="1">
    <location>
        <begin position="22"/>
        <end position="128"/>
    </location>
</feature>
<dbReference type="InterPro" id="IPR058512">
    <property type="entry name" value="DUF8199"/>
</dbReference>
<evidence type="ECO:0000256" key="1">
    <source>
        <dbReference type="SAM" id="SignalP"/>
    </source>
</evidence>
<gene>
    <name evidence="2" type="ORF">SAMN06296052_10555</name>
</gene>
<dbReference type="EMBL" id="FZOQ01000005">
    <property type="protein sequence ID" value="SNS34141.1"/>
    <property type="molecule type" value="Genomic_DNA"/>
</dbReference>
<dbReference type="NCBIfam" id="NF047658">
    <property type="entry name" value="HYC_CC_PP"/>
    <property type="match status" value="1"/>
</dbReference>
<sequence length="128" mass="14303">MRNLFHIFLVISLLVSTAGFAVTKHFCGKTLASVSAGTEAKSCCDPDSMPADCDCHSDTDHVSVEDDFQLDQQTIKFTPQLQFVLVSFINELRLALLLDEPSRKLLFHSKQPPLAESEIYLKVQSFLI</sequence>
<feature type="signal peptide" evidence="1">
    <location>
        <begin position="1"/>
        <end position="21"/>
    </location>
</feature>
<dbReference type="Pfam" id="PF26622">
    <property type="entry name" value="DUF8199"/>
    <property type="match status" value="1"/>
</dbReference>
<evidence type="ECO:0000313" key="2">
    <source>
        <dbReference type="EMBL" id="SNS34141.1"/>
    </source>
</evidence>
<dbReference type="AlphaFoldDB" id="A0A239DPZ0"/>
<proteinExistence type="predicted"/>
<keyword evidence="3" id="KW-1185">Reference proteome</keyword>
<dbReference type="InterPro" id="IPR058060">
    <property type="entry name" value="HYC_CC_PP"/>
</dbReference>
<evidence type="ECO:0000313" key="3">
    <source>
        <dbReference type="Proteomes" id="UP000198432"/>
    </source>
</evidence>
<reference evidence="3" key="1">
    <citation type="submission" date="2017-06" db="EMBL/GenBank/DDBJ databases">
        <authorList>
            <person name="Varghese N."/>
            <person name="Submissions S."/>
        </authorList>
    </citation>
    <scope>NUCLEOTIDE SEQUENCE [LARGE SCALE GENOMIC DNA]</scope>
    <source>
        <strain evidence="3">NKM1</strain>
    </source>
</reference>
<accession>A0A239DPZ0</accession>
<protein>
    <submittedName>
        <fullName evidence="2">Uncharacterized protein</fullName>
    </submittedName>
</protein>
<dbReference type="Proteomes" id="UP000198432">
    <property type="component" value="Unassembled WGS sequence"/>
</dbReference>